<comment type="caution">
    <text evidence="2">The sequence shown here is derived from an EMBL/GenBank/DDBJ whole genome shotgun (WGS) entry which is preliminary data.</text>
</comment>
<dbReference type="EMBL" id="MHLP01000031">
    <property type="protein sequence ID" value="OGZ11899.1"/>
    <property type="molecule type" value="Genomic_DNA"/>
</dbReference>
<evidence type="ECO:0000313" key="3">
    <source>
        <dbReference type="Proteomes" id="UP000178534"/>
    </source>
</evidence>
<sequence>MVNEIEQHLSEQKAVLSAAVKKDHTLAASVLVSSIILAGAWIYTAESTVGFAPGRGETDLSKLEEEVLPSKGVLLPVTWDDLGVKLVNEGVIDAEKFRTIYAERDSFTDEYSDLLLENNNGKMTITADNSGYLLNLFWALGLANKNRILDEGEMTNPAYGGAENFASTAGWTIARGDAMEHYSRHAFIALTAEQQVLVEKVAKGIYRQCCGNSTIFPDCNHGMAMLGLLELMASQGVSEKDMWETALAVNAYWFPDNYLTIATYMKGRGVEWSKVDPQEILGADYSSSRGYANIAAETAASSRKQNGSGCSLEDQPGERGRQQVGCGI</sequence>
<proteinExistence type="predicted"/>
<evidence type="ECO:0000256" key="1">
    <source>
        <dbReference type="SAM" id="MobiDB-lite"/>
    </source>
</evidence>
<reference evidence="2 3" key="1">
    <citation type="journal article" date="2016" name="Nat. Commun.">
        <title>Thousands of microbial genomes shed light on interconnected biogeochemical processes in an aquifer system.</title>
        <authorList>
            <person name="Anantharaman K."/>
            <person name="Brown C.T."/>
            <person name="Hug L.A."/>
            <person name="Sharon I."/>
            <person name="Castelle C.J."/>
            <person name="Probst A.J."/>
            <person name="Thomas B.C."/>
            <person name="Singh A."/>
            <person name="Wilkins M.J."/>
            <person name="Karaoz U."/>
            <person name="Brodie E.L."/>
            <person name="Williams K.H."/>
            <person name="Hubbard S.S."/>
            <person name="Banfield J.F."/>
        </authorList>
    </citation>
    <scope>NUCLEOTIDE SEQUENCE [LARGE SCALE GENOMIC DNA]</scope>
</reference>
<name>A0A1G2DE46_9BACT</name>
<accession>A0A1G2DE46</accession>
<organism evidence="2 3">
    <name type="scientific">Candidatus Lloydbacteria bacterium RIFCSPLOWO2_01_FULL_50_20</name>
    <dbReference type="NCBI Taxonomy" id="1798665"/>
    <lineage>
        <taxon>Bacteria</taxon>
        <taxon>Candidatus Lloydiibacteriota</taxon>
    </lineage>
</organism>
<feature type="region of interest" description="Disordered" evidence="1">
    <location>
        <begin position="299"/>
        <end position="328"/>
    </location>
</feature>
<dbReference type="Proteomes" id="UP000178534">
    <property type="component" value="Unassembled WGS sequence"/>
</dbReference>
<gene>
    <name evidence="2" type="ORF">A2942_01905</name>
</gene>
<protein>
    <submittedName>
        <fullName evidence="2">Uncharacterized protein</fullName>
    </submittedName>
</protein>
<evidence type="ECO:0000313" key="2">
    <source>
        <dbReference type="EMBL" id="OGZ11899.1"/>
    </source>
</evidence>
<feature type="compositionally biased region" description="Polar residues" evidence="1">
    <location>
        <begin position="299"/>
        <end position="309"/>
    </location>
</feature>
<dbReference type="STRING" id="1798665.A2942_01905"/>
<dbReference type="AlphaFoldDB" id="A0A1G2DE46"/>